<evidence type="ECO:0000313" key="2">
    <source>
        <dbReference type="EMBL" id="KHD72086.1"/>
    </source>
</evidence>
<organism evidence="2 3">
    <name type="scientific">Actinoplanes utahensis</name>
    <dbReference type="NCBI Taxonomy" id="1869"/>
    <lineage>
        <taxon>Bacteria</taxon>
        <taxon>Bacillati</taxon>
        <taxon>Actinomycetota</taxon>
        <taxon>Actinomycetes</taxon>
        <taxon>Micromonosporales</taxon>
        <taxon>Micromonosporaceae</taxon>
        <taxon>Actinoplanes</taxon>
    </lineage>
</organism>
<evidence type="ECO:0000259" key="1">
    <source>
        <dbReference type="Pfam" id="PF01370"/>
    </source>
</evidence>
<dbReference type="InterPro" id="IPR050177">
    <property type="entry name" value="Lipid_A_modif_metabolic_enz"/>
</dbReference>
<sequence length="344" mass="36885">MRVLVTGHEGYLGGVVTPRLLAAGHTVVGLDTGLFADRVLGPAPPPVDTLRGDVRDVTPEQCAGVDAVVHLAALCNDPLGDLDPALTDEVNHRATLRLAAAAKSAGVTRFVFASSCSLYGAGAAGVKLTETAAFEPVTPYGESKVLSERGLWALADDDFSPTCLRNATAYGFSPRLRGDLVVNDLTAHAVIAGEVPLRSDGIVWRPLVHVEDIAAAFLAVLEAPREVVHAKAYNVGRSEENYLIRDVAELVAEVLPGSRLSIAAGAGHDRRDYQVSCDLIQAEVPAFVPQWTLRAGISQLAESFRRFGLTSDDLATGRFQRLARIHELRRAGLIDEAMRWSRRP</sequence>
<gene>
    <name evidence="2" type="ORF">MB27_42350</name>
</gene>
<dbReference type="AlphaFoldDB" id="A0A0A6U9K9"/>
<dbReference type="CDD" id="cd08946">
    <property type="entry name" value="SDR_e"/>
    <property type="match status" value="1"/>
</dbReference>
<dbReference type="STRING" id="1869.MB27_42350"/>
<dbReference type="OrthoDB" id="9795501at2"/>
<accession>A0A0A6U9K9</accession>
<dbReference type="PANTHER" id="PTHR43245:SF23">
    <property type="entry name" value="NAD(P)-BINDING DOMAIN-CONTAINING PROTEIN"/>
    <property type="match status" value="1"/>
</dbReference>
<dbReference type="eggNOG" id="COG0451">
    <property type="taxonomic scope" value="Bacteria"/>
</dbReference>
<evidence type="ECO:0000313" key="3">
    <source>
        <dbReference type="Proteomes" id="UP000054537"/>
    </source>
</evidence>
<dbReference type="EMBL" id="JRTT01000140">
    <property type="protein sequence ID" value="KHD72086.1"/>
    <property type="molecule type" value="Genomic_DNA"/>
</dbReference>
<name>A0A0A6U9K9_ACTUT</name>
<dbReference type="Pfam" id="PF01370">
    <property type="entry name" value="Epimerase"/>
    <property type="match status" value="1"/>
</dbReference>
<reference evidence="2 3" key="1">
    <citation type="submission" date="2014-10" db="EMBL/GenBank/DDBJ databases">
        <title>Draft genome sequence of Actinoplanes utahensis NRRL 12052.</title>
        <authorList>
            <person name="Velasco-Bucheli B."/>
            <person name="del Cerro C."/>
            <person name="Hormigo D."/>
            <person name="Garcia J.L."/>
            <person name="Acebal C."/>
            <person name="Arroyo M."/>
            <person name="de la Mata I."/>
        </authorList>
    </citation>
    <scope>NUCLEOTIDE SEQUENCE [LARGE SCALE GENOMIC DNA]</scope>
    <source>
        <strain evidence="2 3">NRRL 12052</strain>
    </source>
</reference>
<dbReference type="InterPro" id="IPR036291">
    <property type="entry name" value="NAD(P)-bd_dom_sf"/>
</dbReference>
<dbReference type="SUPFAM" id="SSF51735">
    <property type="entry name" value="NAD(P)-binding Rossmann-fold domains"/>
    <property type="match status" value="1"/>
</dbReference>
<feature type="domain" description="NAD-dependent epimerase/dehydratase" evidence="1">
    <location>
        <begin position="3"/>
        <end position="236"/>
    </location>
</feature>
<dbReference type="InterPro" id="IPR001509">
    <property type="entry name" value="Epimerase_deHydtase"/>
</dbReference>
<protein>
    <submittedName>
        <fullName evidence="2">NAD-dependent dehydratase</fullName>
    </submittedName>
</protein>
<dbReference type="PANTHER" id="PTHR43245">
    <property type="entry name" value="BIFUNCTIONAL POLYMYXIN RESISTANCE PROTEIN ARNA"/>
    <property type="match status" value="1"/>
</dbReference>
<comment type="caution">
    <text evidence="2">The sequence shown here is derived from an EMBL/GenBank/DDBJ whole genome shotgun (WGS) entry which is preliminary data.</text>
</comment>
<dbReference type="RefSeq" id="WP_043533870.1">
    <property type="nucleotide sequence ID" value="NZ_BAABKU010000002.1"/>
</dbReference>
<dbReference type="Proteomes" id="UP000054537">
    <property type="component" value="Unassembled WGS sequence"/>
</dbReference>
<dbReference type="Gene3D" id="3.40.50.720">
    <property type="entry name" value="NAD(P)-binding Rossmann-like Domain"/>
    <property type="match status" value="1"/>
</dbReference>
<proteinExistence type="predicted"/>
<keyword evidence="3" id="KW-1185">Reference proteome</keyword>